<dbReference type="FunFam" id="3.30.1490.100:FF:000010">
    <property type="entry name" value="DNA-directed polymerase kappa"/>
    <property type="match status" value="1"/>
</dbReference>
<evidence type="ECO:0000256" key="2">
    <source>
        <dbReference type="ARBA" id="ARBA00016178"/>
    </source>
</evidence>
<dbReference type="GO" id="GO:0005634">
    <property type="term" value="C:nucleus"/>
    <property type="evidence" value="ECO:0007669"/>
    <property type="project" value="TreeGrafter"/>
</dbReference>
<dbReference type="Gene3D" id="3.30.1490.100">
    <property type="entry name" value="DNA polymerase, Y-family, little finger domain"/>
    <property type="match status" value="1"/>
</dbReference>
<feature type="region of interest" description="Disordered" evidence="3">
    <location>
        <begin position="338"/>
        <end position="360"/>
    </location>
</feature>
<evidence type="ECO:0000313" key="5">
    <source>
        <dbReference type="EMBL" id="OJJ51774.1"/>
    </source>
</evidence>
<dbReference type="InterPro" id="IPR050116">
    <property type="entry name" value="DNA_polymerase-Y"/>
</dbReference>
<dbReference type="Gene3D" id="3.40.1170.60">
    <property type="match status" value="1"/>
</dbReference>
<evidence type="ECO:0000256" key="3">
    <source>
        <dbReference type="SAM" id="MobiDB-lite"/>
    </source>
</evidence>
<dbReference type="Gene3D" id="3.30.70.270">
    <property type="match status" value="2"/>
</dbReference>
<dbReference type="PANTHER" id="PTHR11076:SF33">
    <property type="entry name" value="DNA POLYMERASE KAPPA"/>
    <property type="match status" value="1"/>
</dbReference>
<dbReference type="GeneID" id="34608330"/>
<reference evidence="6" key="1">
    <citation type="journal article" date="2017" name="Genome Biol.">
        <title>Comparative genomics reveals high biological diversity and specific adaptations in the industrially and medically important fungal genus Aspergillus.</title>
        <authorList>
            <person name="de Vries R.P."/>
            <person name="Riley R."/>
            <person name="Wiebenga A."/>
            <person name="Aguilar-Osorio G."/>
            <person name="Amillis S."/>
            <person name="Uchima C.A."/>
            <person name="Anderluh G."/>
            <person name="Asadollahi M."/>
            <person name="Askin M."/>
            <person name="Barry K."/>
            <person name="Battaglia E."/>
            <person name="Bayram O."/>
            <person name="Benocci T."/>
            <person name="Braus-Stromeyer S.A."/>
            <person name="Caldana C."/>
            <person name="Canovas D."/>
            <person name="Cerqueira G.C."/>
            <person name="Chen F."/>
            <person name="Chen W."/>
            <person name="Choi C."/>
            <person name="Clum A."/>
            <person name="Dos Santos R.A."/>
            <person name="Damasio A.R."/>
            <person name="Diallinas G."/>
            <person name="Emri T."/>
            <person name="Fekete E."/>
            <person name="Flipphi M."/>
            <person name="Freyberg S."/>
            <person name="Gallo A."/>
            <person name="Gournas C."/>
            <person name="Habgood R."/>
            <person name="Hainaut M."/>
            <person name="Harispe M.L."/>
            <person name="Henrissat B."/>
            <person name="Hilden K.S."/>
            <person name="Hope R."/>
            <person name="Hossain A."/>
            <person name="Karabika E."/>
            <person name="Karaffa L."/>
            <person name="Karanyi Z."/>
            <person name="Krasevec N."/>
            <person name="Kuo A."/>
            <person name="Kusch H."/>
            <person name="LaButti K."/>
            <person name="Lagendijk E.L."/>
            <person name="Lapidus A."/>
            <person name="Levasseur A."/>
            <person name="Lindquist E."/>
            <person name="Lipzen A."/>
            <person name="Logrieco A.F."/>
            <person name="MacCabe A."/>
            <person name="Maekelae M.R."/>
            <person name="Malavazi I."/>
            <person name="Melin P."/>
            <person name="Meyer V."/>
            <person name="Mielnichuk N."/>
            <person name="Miskei M."/>
            <person name="Molnar A.P."/>
            <person name="Mule G."/>
            <person name="Ngan C.Y."/>
            <person name="Orejas M."/>
            <person name="Orosz E."/>
            <person name="Ouedraogo J.P."/>
            <person name="Overkamp K.M."/>
            <person name="Park H.-S."/>
            <person name="Perrone G."/>
            <person name="Piumi F."/>
            <person name="Punt P.J."/>
            <person name="Ram A.F."/>
            <person name="Ramon A."/>
            <person name="Rauscher S."/>
            <person name="Record E."/>
            <person name="Riano-Pachon D.M."/>
            <person name="Robert V."/>
            <person name="Roehrig J."/>
            <person name="Ruller R."/>
            <person name="Salamov A."/>
            <person name="Salih N.S."/>
            <person name="Samson R.A."/>
            <person name="Sandor E."/>
            <person name="Sanguinetti M."/>
            <person name="Schuetze T."/>
            <person name="Sepcic K."/>
            <person name="Shelest E."/>
            <person name="Sherlock G."/>
            <person name="Sophianopoulou V."/>
            <person name="Squina F.M."/>
            <person name="Sun H."/>
            <person name="Susca A."/>
            <person name="Todd R.B."/>
            <person name="Tsang A."/>
            <person name="Unkles S.E."/>
            <person name="van de Wiele N."/>
            <person name="van Rossen-Uffink D."/>
            <person name="Oliveira J.V."/>
            <person name="Vesth T.C."/>
            <person name="Visser J."/>
            <person name="Yu J.-H."/>
            <person name="Zhou M."/>
            <person name="Andersen M.R."/>
            <person name="Archer D.B."/>
            <person name="Baker S.E."/>
            <person name="Benoit I."/>
            <person name="Brakhage A.A."/>
            <person name="Braus G.H."/>
            <person name="Fischer R."/>
            <person name="Frisvad J.C."/>
            <person name="Goldman G.H."/>
            <person name="Houbraken J."/>
            <person name="Oakley B."/>
            <person name="Pocsi I."/>
            <person name="Scazzocchio C."/>
            <person name="Seiboth B."/>
            <person name="vanKuyk P.A."/>
            <person name="Wortman J."/>
            <person name="Dyer P.S."/>
            <person name="Grigoriev I.V."/>
        </authorList>
    </citation>
    <scope>NUCLEOTIDE SEQUENCE [LARGE SCALE GENOMIC DNA]</scope>
    <source>
        <strain evidence="6">CBS 506.65</strain>
    </source>
</reference>
<dbReference type="SUPFAM" id="SSF100879">
    <property type="entry name" value="Lesion bypass DNA polymerase (Y-family), little finger domain"/>
    <property type="match status" value="1"/>
</dbReference>
<sequence>MAVGKGVLSTCNYEARKFGCRSGMASFVAKKLCPQLICVAPNFDKYTAKATEIRAIFAEYDPLFESASIDEAYLNITPYCAENQKDPQEAIQEMRAAILEKTKISVSAGIAANAKLAKIASNRNKPNGQFFIPSDRAAIMDFMRDLPVRKVNGVGRVFERELDSMGIKTCGDIYPQRAYLTKLFGEKAFYFLMQCYLGLGRTRVQPVENYERKSVGTEATFHEIGGKEEIRAKLWTAAQELEKDLARAQVKGRTLVLKVKLHTFEVLTRQIAPPRAVMLAKDLYAFALPMLAKLEKEIPDLKLRLLGLRCTHLVSTKKVGIEFFGAAAVNQQRPTATIRQGNAGAEEAFETAAREELQEDMNELEQLSQEIADLPEPKPSESPSEDSPASPALHWDCPICSRPHPADDKVFNEHVDFCLSKQTIKEAVQAAPGEALPVLPKSRKRKPGSTTTPDPRQKRLFFT</sequence>
<dbReference type="PANTHER" id="PTHR11076">
    <property type="entry name" value="DNA REPAIR POLYMERASE UMUC / TRANSFERASE FAMILY MEMBER"/>
    <property type="match status" value="1"/>
</dbReference>
<dbReference type="STRING" id="1073090.A0A1L9SX68"/>
<accession>A0A1L9SX68</accession>
<dbReference type="InterPro" id="IPR001126">
    <property type="entry name" value="UmuC"/>
</dbReference>
<dbReference type="Gene3D" id="3.30.160.60">
    <property type="entry name" value="Classic Zinc Finger"/>
    <property type="match status" value="1"/>
</dbReference>
<dbReference type="FunFam" id="3.30.70.270:FF:000014">
    <property type="entry name" value="DNA polymerase kappa subunit"/>
    <property type="match status" value="1"/>
</dbReference>
<dbReference type="InterPro" id="IPR043502">
    <property type="entry name" value="DNA/RNA_pol_sf"/>
</dbReference>
<dbReference type="Pfam" id="PF11799">
    <property type="entry name" value="IMS_C"/>
    <property type="match status" value="1"/>
</dbReference>
<keyword evidence="6" id="KW-1185">Reference proteome</keyword>
<dbReference type="VEuPathDB" id="FungiDB:ASPZODRAFT_127905"/>
<dbReference type="GO" id="GO:0042276">
    <property type="term" value="P:error-prone translesion synthesis"/>
    <property type="evidence" value="ECO:0007669"/>
    <property type="project" value="TreeGrafter"/>
</dbReference>
<dbReference type="AlphaFoldDB" id="A0A1L9SX68"/>
<dbReference type="GO" id="GO:0003684">
    <property type="term" value="F:damaged DNA binding"/>
    <property type="evidence" value="ECO:0007669"/>
    <property type="project" value="InterPro"/>
</dbReference>
<dbReference type="OrthoDB" id="1747274at2759"/>
<comment type="similarity">
    <text evidence="1">Belongs to the DNA polymerase type-Y family.</text>
</comment>
<dbReference type="SUPFAM" id="SSF56672">
    <property type="entry name" value="DNA/RNA polymerases"/>
    <property type="match status" value="1"/>
</dbReference>
<feature type="domain" description="UmuC" evidence="4">
    <location>
        <begin position="1"/>
        <end position="155"/>
    </location>
</feature>
<dbReference type="GO" id="GO:0070987">
    <property type="term" value="P:error-free translesion synthesis"/>
    <property type="evidence" value="ECO:0007669"/>
    <property type="project" value="UniProtKB-ARBA"/>
</dbReference>
<organism evidence="5 6">
    <name type="scientific">Penicilliopsis zonata CBS 506.65</name>
    <dbReference type="NCBI Taxonomy" id="1073090"/>
    <lineage>
        <taxon>Eukaryota</taxon>
        <taxon>Fungi</taxon>
        <taxon>Dikarya</taxon>
        <taxon>Ascomycota</taxon>
        <taxon>Pezizomycotina</taxon>
        <taxon>Eurotiomycetes</taxon>
        <taxon>Eurotiomycetidae</taxon>
        <taxon>Eurotiales</taxon>
        <taxon>Aspergillaceae</taxon>
        <taxon>Penicilliopsis</taxon>
    </lineage>
</organism>
<evidence type="ECO:0000313" key="6">
    <source>
        <dbReference type="Proteomes" id="UP000184188"/>
    </source>
</evidence>
<dbReference type="Gene3D" id="1.10.150.20">
    <property type="entry name" value="5' to 3' exonuclease, C-terminal subdomain"/>
    <property type="match status" value="1"/>
</dbReference>
<name>A0A1L9SX68_9EURO</name>
<dbReference type="GO" id="GO:0003887">
    <property type="term" value="F:DNA-directed DNA polymerase activity"/>
    <property type="evidence" value="ECO:0007669"/>
    <property type="project" value="InterPro"/>
</dbReference>
<dbReference type="FunFam" id="1.10.150.20:FF:000039">
    <property type="entry name" value="Polymerase (DNA directed) kappa"/>
    <property type="match status" value="1"/>
</dbReference>
<dbReference type="CDD" id="cd03586">
    <property type="entry name" value="PolY_Pol_IV_kappa"/>
    <property type="match status" value="1"/>
</dbReference>
<feature type="region of interest" description="Disordered" evidence="3">
    <location>
        <begin position="430"/>
        <end position="463"/>
    </location>
</feature>
<evidence type="ECO:0000256" key="1">
    <source>
        <dbReference type="ARBA" id="ARBA00010945"/>
    </source>
</evidence>
<dbReference type="FunFam" id="3.40.1170.60:FF:000012">
    <property type="entry name" value="Putative DNA-directed polymerase kappa"/>
    <property type="match status" value="1"/>
</dbReference>
<dbReference type="Proteomes" id="UP000184188">
    <property type="component" value="Unassembled WGS sequence"/>
</dbReference>
<protein>
    <recommendedName>
        <fullName evidence="2">DNA polymerase kappa</fullName>
    </recommendedName>
</protein>
<dbReference type="InterPro" id="IPR024728">
    <property type="entry name" value="PolY_HhH_motif"/>
</dbReference>
<dbReference type="InterPro" id="IPR017961">
    <property type="entry name" value="DNA_pol_Y-fam_little_finger"/>
</dbReference>
<dbReference type="Pfam" id="PF11798">
    <property type="entry name" value="IMS_HHH"/>
    <property type="match status" value="1"/>
</dbReference>
<gene>
    <name evidence="5" type="ORF">ASPZODRAFT_127905</name>
</gene>
<dbReference type="GO" id="GO:0006281">
    <property type="term" value="P:DNA repair"/>
    <property type="evidence" value="ECO:0007669"/>
    <property type="project" value="InterPro"/>
</dbReference>
<dbReference type="EMBL" id="KV878336">
    <property type="protein sequence ID" value="OJJ51774.1"/>
    <property type="molecule type" value="Genomic_DNA"/>
</dbReference>
<evidence type="ECO:0000259" key="4">
    <source>
        <dbReference type="PROSITE" id="PS50173"/>
    </source>
</evidence>
<dbReference type="RefSeq" id="XP_022586284.1">
    <property type="nucleotide sequence ID" value="XM_022721865.1"/>
</dbReference>
<dbReference type="InterPro" id="IPR043128">
    <property type="entry name" value="Rev_trsase/Diguanyl_cyclase"/>
</dbReference>
<proteinExistence type="inferred from homology"/>
<dbReference type="PROSITE" id="PS50173">
    <property type="entry name" value="UMUC"/>
    <property type="match status" value="1"/>
</dbReference>
<dbReference type="Pfam" id="PF00817">
    <property type="entry name" value="IMS"/>
    <property type="match status" value="1"/>
</dbReference>
<dbReference type="InterPro" id="IPR022880">
    <property type="entry name" value="DNApol_IV"/>
</dbReference>
<dbReference type="InterPro" id="IPR036775">
    <property type="entry name" value="DNA_pol_Y-fam_lit_finger_sf"/>
</dbReference>